<sequence>MEQEDKAESLEKSLRKNAAQDSMPTYDASEGKEKEFSSAEENLSTAKLKEECDDAEHSLKNTKRLNKIYSQLMGLFFGGLWFYLWVLLLLFLFVATDDEYSQVISLVHLIYKKLFYALGIIFVALLTFPTAKGLRRLFEAIVEIIKHKIKLPKHNKSPRRSHSRNYSTNI</sequence>
<keyword evidence="4" id="KW-1185">Reference proteome</keyword>
<dbReference type="HOGENOM" id="CLU_1738025_0_0_7"/>
<evidence type="ECO:0000256" key="1">
    <source>
        <dbReference type="SAM" id="MobiDB-lite"/>
    </source>
</evidence>
<reference evidence="3 4" key="1">
    <citation type="journal article" date="2014" name="Genome Announc.">
        <title>Draft genome sequences of six enterohepatic helicobacter species isolated from humans and one from rhesus macaques.</title>
        <authorList>
            <person name="Shen Z."/>
            <person name="Sheh A."/>
            <person name="Young S.K."/>
            <person name="Abouelliel A."/>
            <person name="Ward D.V."/>
            <person name="Earl A.M."/>
            <person name="Fox J.G."/>
        </authorList>
    </citation>
    <scope>NUCLEOTIDE SEQUENCE [LARGE SCALE GENOMIC DNA]</scope>
    <source>
        <strain evidence="3 4">ATCC 43879</strain>
    </source>
</reference>
<evidence type="ECO:0000256" key="2">
    <source>
        <dbReference type="SAM" id="Phobius"/>
    </source>
</evidence>
<dbReference type="RefSeq" id="WP_005218252.1">
    <property type="nucleotide sequence ID" value="NZ_KI392040.1"/>
</dbReference>
<dbReference type="AlphaFoldDB" id="C3XFY4"/>
<evidence type="ECO:0000313" key="3">
    <source>
        <dbReference type="EMBL" id="EEO23923.1"/>
    </source>
</evidence>
<accession>C3XFY4</accession>
<dbReference type="Proteomes" id="UP000005085">
    <property type="component" value="Unassembled WGS sequence"/>
</dbReference>
<comment type="caution">
    <text evidence="3">The sequence shown here is derived from an EMBL/GenBank/DDBJ whole genome shotgun (WGS) entry which is preliminary data.</text>
</comment>
<keyword evidence="2" id="KW-0812">Transmembrane</keyword>
<proteinExistence type="predicted"/>
<keyword evidence="2" id="KW-1133">Transmembrane helix</keyword>
<dbReference type="EMBL" id="ACDN02000059">
    <property type="protein sequence ID" value="EEO23923.1"/>
    <property type="molecule type" value="Genomic_DNA"/>
</dbReference>
<organism evidence="3 4">
    <name type="scientific">Helicobacter bilis ATCC 43879</name>
    <dbReference type="NCBI Taxonomy" id="613026"/>
    <lineage>
        <taxon>Bacteria</taxon>
        <taxon>Pseudomonadati</taxon>
        <taxon>Campylobacterota</taxon>
        <taxon>Epsilonproteobacteria</taxon>
        <taxon>Campylobacterales</taxon>
        <taxon>Helicobacteraceae</taxon>
        <taxon>Helicobacter</taxon>
    </lineage>
</organism>
<keyword evidence="2" id="KW-0472">Membrane</keyword>
<evidence type="ECO:0000313" key="4">
    <source>
        <dbReference type="Proteomes" id="UP000005085"/>
    </source>
</evidence>
<feature type="transmembrane region" description="Helical" evidence="2">
    <location>
        <begin position="114"/>
        <end position="131"/>
    </location>
</feature>
<feature type="transmembrane region" description="Helical" evidence="2">
    <location>
        <begin position="72"/>
        <end position="94"/>
    </location>
</feature>
<dbReference type="OrthoDB" id="10013686at2"/>
<feature type="region of interest" description="Disordered" evidence="1">
    <location>
        <begin position="1"/>
        <end position="41"/>
    </location>
</feature>
<gene>
    <name evidence="3" type="ORF">HRAG_00980</name>
</gene>
<protein>
    <submittedName>
        <fullName evidence="3">Uncharacterized protein</fullName>
    </submittedName>
</protein>
<feature type="compositionally biased region" description="Basic and acidic residues" evidence="1">
    <location>
        <begin position="1"/>
        <end position="14"/>
    </location>
</feature>
<name>C3XFY4_9HELI</name>